<sequence length="284" mass="31349">MVLDNGSPTRLPLPPMTAAPDTHTIAFIGDLHGNMTAFEYTLTAALRLRVTTIIQAGDFWIYDQPHHPDNLERVITRVARNADLAPATVDYRFIDGNHENFDVLDPDATAPVQLTEHVTYMPRGSRATLAGVEILFFGGASSVDRHWRPEGEDWWPDENITDTQLARGLAAANTGPVDVLVTHETTTAAFNALCGISGHARSKRDDAPGEANRARLDKLVDTAQPRALVHGHHHTSHIEDHDGVRVVSLGQEDSAGSVALLDTDTWLWSEPPRQPPKKLRYIRF</sequence>
<dbReference type="SUPFAM" id="SSF56300">
    <property type="entry name" value="Metallo-dependent phosphatases"/>
    <property type="match status" value="1"/>
</dbReference>
<accession>A0A4Y4C4J9</accession>
<evidence type="ECO:0000259" key="1">
    <source>
        <dbReference type="Pfam" id="PF00149"/>
    </source>
</evidence>
<evidence type="ECO:0000313" key="3">
    <source>
        <dbReference type="Proteomes" id="UP000319986"/>
    </source>
</evidence>
<reference evidence="2 3" key="1">
    <citation type="submission" date="2019-06" db="EMBL/GenBank/DDBJ databases">
        <title>Whole genome shotgun sequence of Corynebacterium variabile NBRC 15286.</title>
        <authorList>
            <person name="Hosoyama A."/>
            <person name="Uohara A."/>
            <person name="Ohji S."/>
            <person name="Ichikawa N."/>
        </authorList>
    </citation>
    <scope>NUCLEOTIDE SEQUENCE [LARGE SCALE GENOMIC DNA]</scope>
    <source>
        <strain evidence="2 3">NBRC 15286</strain>
    </source>
</reference>
<evidence type="ECO:0000313" key="2">
    <source>
        <dbReference type="EMBL" id="GEC87658.1"/>
    </source>
</evidence>
<dbReference type="GO" id="GO:0016787">
    <property type="term" value="F:hydrolase activity"/>
    <property type="evidence" value="ECO:0007669"/>
    <property type="project" value="InterPro"/>
</dbReference>
<dbReference type="Proteomes" id="UP000319986">
    <property type="component" value="Unassembled WGS sequence"/>
</dbReference>
<dbReference type="InterPro" id="IPR004843">
    <property type="entry name" value="Calcineurin-like_PHP"/>
</dbReference>
<dbReference type="Gene3D" id="3.60.21.10">
    <property type="match status" value="1"/>
</dbReference>
<dbReference type="CDD" id="cd00838">
    <property type="entry name" value="MPP_superfamily"/>
    <property type="match status" value="1"/>
</dbReference>
<organism evidence="2 3">
    <name type="scientific">Corynebacterium variabile</name>
    <dbReference type="NCBI Taxonomy" id="1727"/>
    <lineage>
        <taxon>Bacteria</taxon>
        <taxon>Bacillati</taxon>
        <taxon>Actinomycetota</taxon>
        <taxon>Actinomycetes</taxon>
        <taxon>Mycobacteriales</taxon>
        <taxon>Corynebacteriaceae</taxon>
        <taxon>Corynebacterium</taxon>
    </lineage>
</organism>
<proteinExistence type="predicted"/>
<dbReference type="InterPro" id="IPR029052">
    <property type="entry name" value="Metallo-depent_PP-like"/>
</dbReference>
<comment type="caution">
    <text evidence="2">The sequence shown here is derived from an EMBL/GenBank/DDBJ whole genome shotgun (WGS) entry which is preliminary data.</text>
</comment>
<feature type="domain" description="Calcineurin-like phosphoesterase" evidence="1">
    <location>
        <begin position="24"/>
        <end position="235"/>
    </location>
</feature>
<name>A0A4Y4C4J9_9CORY</name>
<dbReference type="AlphaFoldDB" id="A0A4Y4C4J9"/>
<dbReference type="Pfam" id="PF00149">
    <property type="entry name" value="Metallophos"/>
    <property type="match status" value="1"/>
</dbReference>
<dbReference type="EMBL" id="BJNT01000049">
    <property type="protein sequence ID" value="GEC87658.1"/>
    <property type="molecule type" value="Genomic_DNA"/>
</dbReference>
<gene>
    <name evidence="2" type="ORF">CVA01_29720</name>
</gene>
<protein>
    <recommendedName>
        <fullName evidence="1">Calcineurin-like phosphoesterase domain-containing protein</fullName>
    </recommendedName>
</protein>